<evidence type="ECO:0000313" key="6">
    <source>
        <dbReference type="Proteomes" id="UP000013026"/>
    </source>
</evidence>
<dbReference type="SUPFAM" id="SSF48452">
    <property type="entry name" value="TPR-like"/>
    <property type="match status" value="1"/>
</dbReference>
<sequence>MAVRAPLECKNHRWGPVVLLGWALGGMIRGMAQLDAVKGVAQALKHLERGEAAQALRVLDKVSWADLGWPDYWRVRAEAFLLLGEARRAAKCAEEGLHEAPDNLELLVVYIRALLQAQDYHKAQEALNHASQLFPQSLELQQLAETLAQHETASHPLPPSPMEAWRQPKNRPSRKPLFDEAEARAIRRAFQTPAYKPRNRPGFVLRAFLCLLLGLGLYWLWARNPG</sequence>
<dbReference type="Proteomes" id="UP000006655">
    <property type="component" value="Chromosome"/>
</dbReference>
<dbReference type="KEGG" id="mre:K649_15230"/>
<dbReference type="Proteomes" id="UP000013026">
    <property type="component" value="Chromosome"/>
</dbReference>
<keyword evidence="2" id="KW-1133">Transmembrane helix</keyword>
<protein>
    <submittedName>
        <fullName evidence="4">Uncharacterized protein</fullName>
    </submittedName>
</protein>
<evidence type="ECO:0000313" key="5">
    <source>
        <dbReference type="Proteomes" id="UP000006655"/>
    </source>
</evidence>
<feature type="region of interest" description="Disordered" evidence="1">
    <location>
        <begin position="153"/>
        <end position="174"/>
    </location>
</feature>
<evidence type="ECO:0000256" key="2">
    <source>
        <dbReference type="SAM" id="Phobius"/>
    </source>
</evidence>
<dbReference type="EMBL" id="CP001743">
    <property type="protein sequence ID" value="ADD28229.1"/>
    <property type="molecule type" value="Genomic_DNA"/>
</dbReference>
<keyword evidence="2" id="KW-0812">Transmembrane</keyword>
<dbReference type="InterPro" id="IPR011990">
    <property type="entry name" value="TPR-like_helical_dom_sf"/>
</dbReference>
<evidence type="ECO:0000256" key="1">
    <source>
        <dbReference type="SAM" id="MobiDB-lite"/>
    </source>
</evidence>
<reference evidence="4 6" key="3">
    <citation type="submission" date="2013-04" db="EMBL/GenBank/DDBJ databases">
        <authorList>
            <person name="Chin J."/>
            <person name="Alexander D.H."/>
            <person name="Marks P."/>
            <person name="Korlach J."/>
            <person name="Clum A."/>
            <person name="Copeland A."/>
        </authorList>
    </citation>
    <scope>NUCLEOTIDE SEQUENCE [LARGE SCALE GENOMIC DNA]</scope>
    <source>
        <strain evidence="6">ATCC 35948 / DSM 1279 / VKM B-1258 / 21</strain>
        <strain evidence="4">DSM 1279</strain>
    </source>
</reference>
<dbReference type="Pfam" id="PF14559">
    <property type="entry name" value="TPR_19"/>
    <property type="match status" value="1"/>
</dbReference>
<feature type="transmembrane region" description="Helical" evidence="2">
    <location>
        <begin position="203"/>
        <end position="221"/>
    </location>
</feature>
<accession>D3PRZ6</accession>
<dbReference type="AlphaFoldDB" id="D3PRZ6"/>
<dbReference type="KEGG" id="mrb:Mrub_1467"/>
<evidence type="ECO:0000313" key="3">
    <source>
        <dbReference type="EMBL" id="ADD28229.1"/>
    </source>
</evidence>
<dbReference type="Gene3D" id="1.25.40.10">
    <property type="entry name" value="Tetratricopeptide repeat domain"/>
    <property type="match status" value="1"/>
</dbReference>
<evidence type="ECO:0000313" key="4">
    <source>
        <dbReference type="EMBL" id="AGK06332.1"/>
    </source>
</evidence>
<dbReference type="STRING" id="504728.K649_15230"/>
<reference evidence="3 5" key="1">
    <citation type="journal article" date="2010" name="Stand. Genomic Sci.">
        <title>Complete genome sequence of Meiothermus ruber type strain (21).</title>
        <authorList>
            <person name="Tindall B.J."/>
            <person name="Sikorski J."/>
            <person name="Lucas S."/>
            <person name="Goltsman E."/>
            <person name="Copeland A."/>
            <person name="Glavina Del Rio T."/>
            <person name="Nolan M."/>
            <person name="Tice H."/>
            <person name="Cheng J.F."/>
            <person name="Han C."/>
            <person name="Pitluck S."/>
            <person name="Liolios K."/>
            <person name="Ivanova N."/>
            <person name="Mavromatis K."/>
            <person name="Ovchinnikova G."/>
            <person name="Pati A."/>
            <person name="Fahnrich R."/>
            <person name="Goodwin L."/>
            <person name="Chen A."/>
            <person name="Palaniappan K."/>
            <person name="Land M."/>
            <person name="Hauser L."/>
            <person name="Chang Y.J."/>
            <person name="Jeffries C.D."/>
            <person name="Rohde M."/>
            <person name="Goker M."/>
            <person name="Woyke T."/>
            <person name="Bristow J."/>
            <person name="Eisen J.A."/>
            <person name="Markowitz V."/>
            <person name="Hugenholtz P."/>
            <person name="Kyrpides N.C."/>
            <person name="Klenk H.P."/>
            <person name="Lapidus A."/>
        </authorList>
    </citation>
    <scope>NUCLEOTIDE SEQUENCE [LARGE SCALE GENOMIC DNA]</scope>
    <source>
        <strain evidence="5">ATCC 35948 / DSM 1279 / VKM B-1258 / 21</strain>
        <strain evidence="3">DSM 1279</strain>
    </source>
</reference>
<proteinExistence type="predicted"/>
<name>D3PRZ6_MEIRD</name>
<keyword evidence="2" id="KW-0472">Membrane</keyword>
<reference evidence="4" key="2">
    <citation type="submission" date="2013-04" db="EMBL/GenBank/DDBJ databases">
        <title>Non-Hybrid, Finished Microbial Genome Assemblies from Long-Read SMRT Sequencing Data.</title>
        <authorList>
            <person name="Klammer A."/>
            <person name="Drake J."/>
            <person name="Heiner C."/>
            <person name="Clum A."/>
            <person name="Copeland A."/>
            <person name="Huddleston J."/>
            <person name="Eichler E."/>
            <person name="Turner S.W."/>
        </authorList>
    </citation>
    <scope>NUCLEOTIDE SEQUENCE</scope>
    <source>
        <strain evidence="4">DSM 1279</strain>
    </source>
</reference>
<gene>
    <name evidence="3" type="ordered locus">Mrub_1467</name>
    <name evidence="4" type="ORF">K649_15230</name>
</gene>
<dbReference type="PATRIC" id="fig|504728.9.peg.3129"/>
<organism evidence="4 6">
    <name type="scientific">Meiothermus ruber (strain ATCC 35948 / DSM 1279 / VKM B-1258 / 21)</name>
    <name type="common">Thermus ruber</name>
    <dbReference type="NCBI Taxonomy" id="504728"/>
    <lineage>
        <taxon>Bacteria</taxon>
        <taxon>Thermotogati</taxon>
        <taxon>Deinococcota</taxon>
        <taxon>Deinococci</taxon>
        <taxon>Thermales</taxon>
        <taxon>Thermaceae</taxon>
        <taxon>Meiothermus</taxon>
    </lineage>
</organism>
<dbReference type="OrthoDB" id="27407at2"/>
<keyword evidence="5" id="KW-1185">Reference proteome</keyword>
<dbReference type="EMBL" id="CP005385">
    <property type="protein sequence ID" value="AGK06332.1"/>
    <property type="molecule type" value="Genomic_DNA"/>
</dbReference>